<dbReference type="Pfam" id="PF19423">
    <property type="entry name" value="E3_UBR4_N"/>
    <property type="match status" value="1"/>
</dbReference>
<sequence>MTSSKKDAAVSFDWNTSIKPLLVASHNNFAFNADLFKLARSIQSSCNEILDHAPEFEPFYSSFVSLSAHFITANFNQIPKNEFSAVSAACRTCIDFILLHLEKHYDQTSVTSKQLLLLIKGLCKGTGCLQKSDTMKLTATMKSFQLPPNVRPTMGMDKSLEDQDPKSSKARSDPLSEIVDFLSSPLTSVDVKNGKDKQETASMSNIAKPIKDLLVEGNIRYLLRKDAGSILISACSKLPFFGRYTQMANDMLQKNKISFLTETTECLYTQELYPSLRADLTTVSLIISLPLFEPLAAERLSKITRLLRGSTSWRRVG</sequence>
<feature type="region of interest" description="Disordered" evidence="1">
    <location>
        <begin position="153"/>
        <end position="173"/>
    </location>
</feature>
<accession>A0A915KEH9</accession>
<evidence type="ECO:0000259" key="2">
    <source>
        <dbReference type="Pfam" id="PF19423"/>
    </source>
</evidence>
<evidence type="ECO:0000313" key="4">
    <source>
        <dbReference type="WBParaSite" id="nRc.2.0.1.t36344-RA"/>
    </source>
</evidence>
<evidence type="ECO:0000256" key="1">
    <source>
        <dbReference type="SAM" id="MobiDB-lite"/>
    </source>
</evidence>
<name>A0A915KEH9_ROMCU</name>
<keyword evidence="3" id="KW-1185">Reference proteome</keyword>
<dbReference type="WBParaSite" id="nRc.2.0.1.t36344-RA">
    <property type="protein sequence ID" value="nRc.2.0.1.t36344-RA"/>
    <property type="gene ID" value="nRc.2.0.1.g36344"/>
</dbReference>
<feature type="domain" description="E3 ubiquitin-protein ligase UBR4 N-terminal" evidence="2">
    <location>
        <begin position="56"/>
        <end position="306"/>
    </location>
</feature>
<proteinExistence type="predicted"/>
<evidence type="ECO:0000313" key="3">
    <source>
        <dbReference type="Proteomes" id="UP000887565"/>
    </source>
</evidence>
<dbReference type="AlphaFoldDB" id="A0A915KEH9"/>
<protein>
    <submittedName>
        <fullName evidence="4">E3 ubiquitin-protein ligase UBR4 N-terminal domain-containing protein</fullName>
    </submittedName>
</protein>
<organism evidence="3 4">
    <name type="scientific">Romanomermis culicivorax</name>
    <name type="common">Nematode worm</name>
    <dbReference type="NCBI Taxonomy" id="13658"/>
    <lineage>
        <taxon>Eukaryota</taxon>
        <taxon>Metazoa</taxon>
        <taxon>Ecdysozoa</taxon>
        <taxon>Nematoda</taxon>
        <taxon>Enoplea</taxon>
        <taxon>Dorylaimia</taxon>
        <taxon>Mermithida</taxon>
        <taxon>Mermithoidea</taxon>
        <taxon>Mermithidae</taxon>
        <taxon>Romanomermis</taxon>
    </lineage>
</organism>
<feature type="compositionally biased region" description="Basic and acidic residues" evidence="1">
    <location>
        <begin position="158"/>
        <end position="173"/>
    </location>
</feature>
<dbReference type="OMA" id="VCCELTH"/>
<dbReference type="Proteomes" id="UP000887565">
    <property type="component" value="Unplaced"/>
</dbReference>
<dbReference type="InterPro" id="IPR045841">
    <property type="entry name" value="E3_UBR4_N"/>
</dbReference>
<reference evidence="4" key="1">
    <citation type="submission" date="2022-11" db="UniProtKB">
        <authorList>
            <consortium name="WormBaseParasite"/>
        </authorList>
    </citation>
    <scope>IDENTIFICATION</scope>
</reference>